<protein>
    <submittedName>
        <fullName evidence="1">Uncharacterized protein</fullName>
    </submittedName>
</protein>
<dbReference type="AlphaFoldDB" id="A0AAV9U132"/>
<sequence length="137" mass="14702">MSVVFVSSIYMPASGRPSGRTFVRGWWIAVIGDDGGDDDAPEVKCGRPLSREVCNGKFRVEGKAKPLSGSGSGSGSGCSVVKRFSASKPLTTVSPAHSSPIQDFPSEPASLIRILRHYQTISNFNRRLRKPVSSMSD</sequence>
<keyword evidence="2" id="KW-1185">Reference proteome</keyword>
<organism evidence="1 2">
    <name type="scientific">Orbilia blumenaviensis</name>
    <dbReference type="NCBI Taxonomy" id="1796055"/>
    <lineage>
        <taxon>Eukaryota</taxon>
        <taxon>Fungi</taxon>
        <taxon>Dikarya</taxon>
        <taxon>Ascomycota</taxon>
        <taxon>Pezizomycotina</taxon>
        <taxon>Orbiliomycetes</taxon>
        <taxon>Orbiliales</taxon>
        <taxon>Orbiliaceae</taxon>
        <taxon>Orbilia</taxon>
    </lineage>
</organism>
<dbReference type="Proteomes" id="UP001373714">
    <property type="component" value="Unassembled WGS sequence"/>
</dbReference>
<gene>
    <name evidence="1" type="ORF">TWF730_004730</name>
</gene>
<comment type="caution">
    <text evidence="1">The sequence shown here is derived from an EMBL/GenBank/DDBJ whole genome shotgun (WGS) entry which is preliminary data.</text>
</comment>
<evidence type="ECO:0000313" key="2">
    <source>
        <dbReference type="Proteomes" id="UP001373714"/>
    </source>
</evidence>
<name>A0AAV9U132_9PEZI</name>
<reference evidence="1 2" key="1">
    <citation type="submission" date="2019-10" db="EMBL/GenBank/DDBJ databases">
        <authorList>
            <person name="Palmer J.M."/>
        </authorList>
    </citation>
    <scope>NUCLEOTIDE SEQUENCE [LARGE SCALE GENOMIC DNA]</scope>
    <source>
        <strain evidence="1 2">TWF730</strain>
    </source>
</reference>
<accession>A0AAV9U132</accession>
<dbReference type="EMBL" id="JAVHNS010000019">
    <property type="protein sequence ID" value="KAK6330235.1"/>
    <property type="molecule type" value="Genomic_DNA"/>
</dbReference>
<evidence type="ECO:0000313" key="1">
    <source>
        <dbReference type="EMBL" id="KAK6330235.1"/>
    </source>
</evidence>
<proteinExistence type="predicted"/>